<keyword evidence="3" id="KW-1185">Reference proteome</keyword>
<evidence type="ECO:0000256" key="1">
    <source>
        <dbReference type="SAM" id="MobiDB-lite"/>
    </source>
</evidence>
<comment type="caution">
    <text evidence="2">The sequence shown here is derived from an EMBL/GenBank/DDBJ whole genome shotgun (WGS) entry which is preliminary data.</text>
</comment>
<dbReference type="AlphaFoldDB" id="A0A558A1M8"/>
<feature type="compositionally biased region" description="Low complexity" evidence="1">
    <location>
        <begin position="25"/>
        <end position="63"/>
    </location>
</feature>
<feature type="region of interest" description="Disordered" evidence="1">
    <location>
        <begin position="1"/>
        <end position="63"/>
    </location>
</feature>
<gene>
    <name evidence="2" type="ORF">FNH06_28660</name>
</gene>
<evidence type="ECO:0000313" key="2">
    <source>
        <dbReference type="EMBL" id="TVT18155.1"/>
    </source>
</evidence>
<proteinExistence type="predicted"/>
<protein>
    <submittedName>
        <fullName evidence="2">Uncharacterized protein</fullName>
    </submittedName>
</protein>
<reference evidence="2 3" key="1">
    <citation type="submission" date="2019-07" db="EMBL/GenBank/DDBJ databases">
        <title>New species of Amycolatopsis and Streptomyces.</title>
        <authorList>
            <person name="Duangmal K."/>
            <person name="Teo W.F.A."/>
            <person name="Lipun K."/>
        </authorList>
    </citation>
    <scope>NUCLEOTIDE SEQUENCE [LARGE SCALE GENOMIC DNA]</scope>
    <source>
        <strain evidence="2 3">JCM 30562</strain>
    </source>
</reference>
<organism evidence="2 3">
    <name type="scientific">Amycolatopsis acidiphila</name>
    <dbReference type="NCBI Taxonomy" id="715473"/>
    <lineage>
        <taxon>Bacteria</taxon>
        <taxon>Bacillati</taxon>
        <taxon>Actinomycetota</taxon>
        <taxon>Actinomycetes</taxon>
        <taxon>Pseudonocardiales</taxon>
        <taxon>Pseudonocardiaceae</taxon>
        <taxon>Amycolatopsis</taxon>
    </lineage>
</organism>
<dbReference type="Proteomes" id="UP000318578">
    <property type="component" value="Unassembled WGS sequence"/>
</dbReference>
<sequence>MRATAARPNPVRGSTAAAPCEPPARRSAPTGRATATAAAGRRRTAGGAAARAAGPASAARPGR</sequence>
<dbReference type="EMBL" id="VJZA01000065">
    <property type="protein sequence ID" value="TVT18155.1"/>
    <property type="molecule type" value="Genomic_DNA"/>
</dbReference>
<evidence type="ECO:0000313" key="3">
    <source>
        <dbReference type="Proteomes" id="UP000318578"/>
    </source>
</evidence>
<name>A0A558A1M8_9PSEU</name>
<accession>A0A558A1M8</accession>